<accession>A0ABV1BUE4</accession>
<protein>
    <recommendedName>
        <fullName evidence="3">DUF5067 domain-containing protein</fullName>
    </recommendedName>
</protein>
<evidence type="ECO:0000313" key="1">
    <source>
        <dbReference type="EMBL" id="MEQ2379098.1"/>
    </source>
</evidence>
<name>A0ABV1BUE4_9FIRM</name>
<evidence type="ECO:0008006" key="3">
    <source>
        <dbReference type="Google" id="ProtNLM"/>
    </source>
</evidence>
<sequence length="293" mass="32926">MNTTNIFKQFTKNTVGKFTRIKFTKNGTIRKITGIAAIISIMAGTTACGNRTEAVITDNNEDITSYKEYATVEESKASKFQYTDLTINSLKYMMTEAAVKNIYGTPVSEYESTEKDTNAEAEYLEKVCSYNDLTLIFVKFTDDGRTAGKNENGTYKLTAAASVSDKDVFSRGLKVGMSVDSILSVYYRDQDYKNNYYTSDDSTAVLGKYLYGSFTLDELDKVNTKDAIAYGLINFNGYDSDETADNYIIEFTYFAPDYKNGTASVDDDFAQIAFDIDNNGVITAIRWYYYPQQ</sequence>
<organism evidence="1 2">
    <name type="scientific">[Lactobacillus] rogosae</name>
    <dbReference type="NCBI Taxonomy" id="706562"/>
    <lineage>
        <taxon>Bacteria</taxon>
        <taxon>Bacillati</taxon>
        <taxon>Bacillota</taxon>
        <taxon>Clostridia</taxon>
        <taxon>Lachnospirales</taxon>
        <taxon>Lachnospiraceae</taxon>
        <taxon>Lachnospira</taxon>
    </lineage>
</organism>
<dbReference type="RefSeq" id="WP_055307071.1">
    <property type="nucleotide sequence ID" value="NZ_JBBMER010000003.1"/>
</dbReference>
<gene>
    <name evidence="1" type="ORF">WMO14_04270</name>
</gene>
<dbReference type="EMBL" id="JBBMER010000003">
    <property type="protein sequence ID" value="MEQ2379098.1"/>
    <property type="molecule type" value="Genomic_DNA"/>
</dbReference>
<comment type="caution">
    <text evidence="1">The sequence shown here is derived from an EMBL/GenBank/DDBJ whole genome shotgun (WGS) entry which is preliminary data.</text>
</comment>
<proteinExistence type="predicted"/>
<keyword evidence="2" id="KW-1185">Reference proteome</keyword>
<dbReference type="Proteomes" id="UP001442364">
    <property type="component" value="Unassembled WGS sequence"/>
</dbReference>
<evidence type="ECO:0000313" key="2">
    <source>
        <dbReference type="Proteomes" id="UP001442364"/>
    </source>
</evidence>
<reference evidence="1 2" key="1">
    <citation type="submission" date="2024-03" db="EMBL/GenBank/DDBJ databases">
        <title>Human intestinal bacterial collection.</title>
        <authorList>
            <person name="Pauvert C."/>
            <person name="Hitch T.C.A."/>
            <person name="Clavel T."/>
        </authorList>
    </citation>
    <scope>NUCLEOTIDE SEQUENCE [LARGE SCALE GENOMIC DNA]</scope>
    <source>
        <strain evidence="1 2">CLA-AA-H255</strain>
    </source>
</reference>